<keyword evidence="1" id="KW-0812">Transmembrane</keyword>
<feature type="transmembrane region" description="Helical" evidence="1">
    <location>
        <begin position="38"/>
        <end position="56"/>
    </location>
</feature>
<proteinExistence type="predicted"/>
<name>A0ABD5RHN4_9EURY</name>
<sequence length="58" mass="6011">MNLQAVAKVGIAVMLSVTIVVLSLYAAATPSYSVSSQLLWPVVALIGALLGVNELAQR</sequence>
<organism evidence="2 3">
    <name type="scientific">Halomarina salina</name>
    <dbReference type="NCBI Taxonomy" id="1872699"/>
    <lineage>
        <taxon>Archaea</taxon>
        <taxon>Methanobacteriati</taxon>
        <taxon>Methanobacteriota</taxon>
        <taxon>Stenosarchaea group</taxon>
        <taxon>Halobacteria</taxon>
        <taxon>Halobacteriales</taxon>
        <taxon>Natronomonadaceae</taxon>
        <taxon>Halomarina</taxon>
    </lineage>
</organism>
<evidence type="ECO:0000256" key="1">
    <source>
        <dbReference type="SAM" id="Phobius"/>
    </source>
</evidence>
<gene>
    <name evidence="2" type="ORF">ACFPYI_01975</name>
</gene>
<protein>
    <submittedName>
        <fullName evidence="2">Uncharacterized protein</fullName>
    </submittedName>
</protein>
<accession>A0ABD5RHN4</accession>
<evidence type="ECO:0000313" key="3">
    <source>
        <dbReference type="Proteomes" id="UP001596099"/>
    </source>
</evidence>
<dbReference type="EMBL" id="JBHSQH010000001">
    <property type="protein sequence ID" value="MFC5970089.1"/>
    <property type="molecule type" value="Genomic_DNA"/>
</dbReference>
<dbReference type="RefSeq" id="WP_247418742.1">
    <property type="nucleotide sequence ID" value="NZ_JALLGW010000002.1"/>
</dbReference>
<dbReference type="AlphaFoldDB" id="A0ABD5RHN4"/>
<keyword evidence="1" id="KW-0472">Membrane</keyword>
<keyword evidence="1" id="KW-1133">Transmembrane helix</keyword>
<comment type="caution">
    <text evidence="2">The sequence shown here is derived from an EMBL/GenBank/DDBJ whole genome shotgun (WGS) entry which is preliminary data.</text>
</comment>
<dbReference type="Proteomes" id="UP001596099">
    <property type="component" value="Unassembled WGS sequence"/>
</dbReference>
<evidence type="ECO:0000313" key="2">
    <source>
        <dbReference type="EMBL" id="MFC5970089.1"/>
    </source>
</evidence>
<keyword evidence="3" id="KW-1185">Reference proteome</keyword>
<reference evidence="2 3" key="1">
    <citation type="journal article" date="2019" name="Int. J. Syst. Evol. Microbiol.">
        <title>The Global Catalogue of Microorganisms (GCM) 10K type strain sequencing project: providing services to taxonomists for standard genome sequencing and annotation.</title>
        <authorList>
            <consortium name="The Broad Institute Genomics Platform"/>
            <consortium name="The Broad Institute Genome Sequencing Center for Infectious Disease"/>
            <person name="Wu L."/>
            <person name="Ma J."/>
        </authorList>
    </citation>
    <scope>NUCLEOTIDE SEQUENCE [LARGE SCALE GENOMIC DNA]</scope>
    <source>
        <strain evidence="2 3">CGMCC 1.12543</strain>
    </source>
</reference>
<feature type="transmembrane region" description="Helical" evidence="1">
    <location>
        <begin position="7"/>
        <end position="26"/>
    </location>
</feature>